<accession>A0A167GX42</accession>
<name>A0A167GX42_CALVF</name>
<keyword evidence="3" id="KW-1185">Reference proteome</keyword>
<evidence type="ECO:0000313" key="3">
    <source>
        <dbReference type="Proteomes" id="UP000076738"/>
    </source>
</evidence>
<dbReference type="AlphaFoldDB" id="A0A167GX42"/>
<evidence type="ECO:0000313" key="2">
    <source>
        <dbReference type="EMBL" id="KZO91000.1"/>
    </source>
</evidence>
<reference evidence="2 3" key="1">
    <citation type="journal article" date="2016" name="Mol. Biol. Evol.">
        <title>Comparative Genomics of Early-Diverging Mushroom-Forming Fungi Provides Insights into the Origins of Lignocellulose Decay Capabilities.</title>
        <authorList>
            <person name="Nagy L.G."/>
            <person name="Riley R."/>
            <person name="Tritt A."/>
            <person name="Adam C."/>
            <person name="Daum C."/>
            <person name="Floudas D."/>
            <person name="Sun H."/>
            <person name="Yadav J.S."/>
            <person name="Pangilinan J."/>
            <person name="Larsson K.H."/>
            <person name="Matsuura K."/>
            <person name="Barry K."/>
            <person name="Labutti K."/>
            <person name="Kuo R."/>
            <person name="Ohm R.A."/>
            <person name="Bhattacharya S.S."/>
            <person name="Shirouzu T."/>
            <person name="Yoshinaga Y."/>
            <person name="Martin F.M."/>
            <person name="Grigoriev I.V."/>
            <person name="Hibbett D.S."/>
        </authorList>
    </citation>
    <scope>NUCLEOTIDE SEQUENCE [LARGE SCALE GENOMIC DNA]</scope>
    <source>
        <strain evidence="2 3">TUFC12733</strain>
    </source>
</reference>
<protein>
    <submittedName>
        <fullName evidence="2">Uncharacterized protein</fullName>
    </submittedName>
</protein>
<gene>
    <name evidence="2" type="ORF">CALVIDRAFT_369724</name>
</gene>
<organism evidence="2 3">
    <name type="scientific">Calocera viscosa (strain TUFC12733)</name>
    <dbReference type="NCBI Taxonomy" id="1330018"/>
    <lineage>
        <taxon>Eukaryota</taxon>
        <taxon>Fungi</taxon>
        <taxon>Dikarya</taxon>
        <taxon>Basidiomycota</taxon>
        <taxon>Agaricomycotina</taxon>
        <taxon>Dacrymycetes</taxon>
        <taxon>Dacrymycetales</taxon>
        <taxon>Dacrymycetaceae</taxon>
        <taxon>Calocera</taxon>
    </lineage>
</organism>
<dbReference type="EMBL" id="KV417330">
    <property type="protein sequence ID" value="KZO91000.1"/>
    <property type="molecule type" value="Genomic_DNA"/>
</dbReference>
<feature type="compositionally biased region" description="Basic residues" evidence="1">
    <location>
        <begin position="54"/>
        <end position="66"/>
    </location>
</feature>
<sequence length="66" mass="7425">MCLNEPGRADLLGLQETKKIKKTRKTANIEVARKSLSSDDTCSFGESYRTSGEKHHKRPLAVRHSI</sequence>
<proteinExistence type="predicted"/>
<evidence type="ECO:0000256" key="1">
    <source>
        <dbReference type="SAM" id="MobiDB-lite"/>
    </source>
</evidence>
<dbReference type="Proteomes" id="UP000076738">
    <property type="component" value="Unassembled WGS sequence"/>
</dbReference>
<feature type="region of interest" description="Disordered" evidence="1">
    <location>
        <begin position="43"/>
        <end position="66"/>
    </location>
</feature>